<evidence type="ECO:0000313" key="7">
    <source>
        <dbReference type="Proteomes" id="UP001160130"/>
    </source>
</evidence>
<evidence type="ECO:0000259" key="5">
    <source>
        <dbReference type="Pfam" id="PF18085"/>
    </source>
</evidence>
<keyword evidence="7" id="KW-1185">Reference proteome</keyword>
<reference evidence="6 7" key="1">
    <citation type="submission" date="2023-04" db="EMBL/GenBank/DDBJ databases">
        <title>Forest soil microbial communities from Buena Vista Peninsula, Colon Province, Panama.</title>
        <authorList>
            <person name="Bouskill N."/>
        </authorList>
    </citation>
    <scope>NUCLEOTIDE SEQUENCE [LARGE SCALE GENOMIC DNA]</scope>
    <source>
        <strain evidence="6 7">AC80</strain>
    </source>
</reference>
<sequence length="203" mass="21690">MQLRAIFADTADAAVWHDVDMAVVHRATLTPHKFDLITRWLPSQPWFDDGGAIETVSSFRFDDPDGEVGIETFIVRSGEREFHVPVTYRSAPLPGGTLVGELEHSVLGHRWVYDGPTDEVYVSTTTLAIVTGGHEVEVFLADGTPVPRADTAATVSGTGRPGDVAAGDLVVARSLPADAPAGAPRLQASWPGRDAPVALAWLV</sequence>
<evidence type="ECO:0000256" key="3">
    <source>
        <dbReference type="ARBA" id="ARBA00022777"/>
    </source>
</evidence>
<keyword evidence="2" id="KW-0547">Nucleotide-binding</keyword>
<organism evidence="6 7">
    <name type="scientific">Mycolicibacterium frederiksbergense</name>
    <dbReference type="NCBI Taxonomy" id="117567"/>
    <lineage>
        <taxon>Bacteria</taxon>
        <taxon>Bacillati</taxon>
        <taxon>Actinomycetota</taxon>
        <taxon>Actinomycetes</taxon>
        <taxon>Mycobacteriales</taxon>
        <taxon>Mycobacteriaceae</taxon>
        <taxon>Mycolicibacterium</taxon>
    </lineage>
</organism>
<evidence type="ECO:0000256" key="2">
    <source>
        <dbReference type="ARBA" id="ARBA00022741"/>
    </source>
</evidence>
<feature type="domain" description="Maltokinase N-terminal cap" evidence="5">
    <location>
        <begin position="40"/>
        <end position="118"/>
    </location>
</feature>
<evidence type="ECO:0000256" key="1">
    <source>
        <dbReference type="ARBA" id="ARBA00022679"/>
    </source>
</evidence>
<gene>
    <name evidence="6" type="ORF">M2272_004970</name>
</gene>
<evidence type="ECO:0000256" key="4">
    <source>
        <dbReference type="ARBA" id="ARBA00022840"/>
    </source>
</evidence>
<dbReference type="Pfam" id="PF18085">
    <property type="entry name" value="Mak_N_cap"/>
    <property type="match status" value="1"/>
</dbReference>
<protein>
    <recommendedName>
        <fullName evidence="5">Maltokinase N-terminal cap domain-containing protein</fullName>
    </recommendedName>
</protein>
<dbReference type="Proteomes" id="UP001160130">
    <property type="component" value="Unassembled WGS sequence"/>
</dbReference>
<keyword evidence="1" id="KW-0808">Transferase</keyword>
<dbReference type="InterPro" id="IPR040999">
    <property type="entry name" value="Mak_N_cap"/>
</dbReference>
<accession>A0ABT6L5U6</accession>
<evidence type="ECO:0000313" key="6">
    <source>
        <dbReference type="EMBL" id="MDH6198311.1"/>
    </source>
</evidence>
<proteinExistence type="predicted"/>
<comment type="caution">
    <text evidence="6">The sequence shown here is derived from an EMBL/GenBank/DDBJ whole genome shotgun (WGS) entry which is preliminary data.</text>
</comment>
<name>A0ABT6L5U6_9MYCO</name>
<keyword evidence="4" id="KW-0067">ATP-binding</keyword>
<keyword evidence="3" id="KW-0418">Kinase</keyword>
<dbReference type="EMBL" id="JARXVE010000010">
    <property type="protein sequence ID" value="MDH6198311.1"/>
    <property type="molecule type" value="Genomic_DNA"/>
</dbReference>